<dbReference type="InterPro" id="IPR002110">
    <property type="entry name" value="Ankyrin_rpt"/>
</dbReference>
<dbReference type="InterPro" id="IPR036770">
    <property type="entry name" value="Ankyrin_rpt-contain_sf"/>
</dbReference>
<accession>A0AAJ0BLA6</accession>
<sequence length="620" mass="69493">MHLLHTRTLELQYFGNRDVPPYAILSHRWEAEEVTFQDVQSGNALTKAGYSKLEGTCSLARSHGFEYAWIDTCCIDKTSSAELTEAINSMFHWYREATVCYVYLSDVRPLCDADESNPTRLDFQRSRWFTRGWTLQELLAPAMIIFFDQAWEEFGTKASLSSEISRITTIPEAVLQGTQSIDEISIATRMSWAAYRDTARVEDIAYCLLGIFNVNMPIMYGERERAFMRLQEEIIKVTDDHSVFAWNHNPGFHPRHSTTGTGMHFAYYPFEFLKGNEHYDKSILVDNQGIHFKLPLRRWVFGPKSFSDNNYFVTLPSLISSSTSATPTSQPSRIGIRLSRVAPGLYTRSLCEPVTDVDLARSKPFWEKVCIKRVHPQLSRAAGEGLLMLAAILGNAGMVDLLLRHGADAPDWTGRALGDAAQWGNPNVVQTLLDRNADCNTALPWKHGRGPLSVAAEGGHVAVMEILLKNGAHVDARDVNGRTALSWGVYSKNVDTVRTLLDRNAGLDIEDHNGRTPLSWAAQYGNQAAAELLLAKGASWEGKDVEGLAPVNYAREYNNKGVVELLVSHAAADSEAPGQAHRRVEEAYDDINAEWDRFRVPTALERIVTARRKSLKWLKG</sequence>
<dbReference type="PANTHER" id="PTHR10622:SF10">
    <property type="entry name" value="HET DOMAIN-CONTAINING PROTEIN"/>
    <property type="match status" value="1"/>
</dbReference>
<dbReference type="SUPFAM" id="SSF48403">
    <property type="entry name" value="Ankyrin repeat"/>
    <property type="match status" value="1"/>
</dbReference>
<dbReference type="Gene3D" id="1.25.40.20">
    <property type="entry name" value="Ankyrin repeat-containing domain"/>
    <property type="match status" value="3"/>
</dbReference>
<dbReference type="PANTHER" id="PTHR10622">
    <property type="entry name" value="HET DOMAIN-CONTAINING PROTEIN"/>
    <property type="match status" value="1"/>
</dbReference>
<dbReference type="PROSITE" id="PS50297">
    <property type="entry name" value="ANK_REP_REGION"/>
    <property type="match status" value="4"/>
</dbReference>
<keyword evidence="1" id="KW-0040">ANK repeat</keyword>
<dbReference type="Pfam" id="PF06985">
    <property type="entry name" value="HET"/>
    <property type="match status" value="1"/>
</dbReference>
<evidence type="ECO:0000259" key="2">
    <source>
        <dbReference type="Pfam" id="PF06985"/>
    </source>
</evidence>
<feature type="repeat" description="ANK" evidence="1">
    <location>
        <begin position="513"/>
        <end position="545"/>
    </location>
</feature>
<name>A0AAJ0BLA6_9PEZI</name>
<organism evidence="4 5">
    <name type="scientific">Echria macrotheca</name>
    <dbReference type="NCBI Taxonomy" id="438768"/>
    <lineage>
        <taxon>Eukaryota</taxon>
        <taxon>Fungi</taxon>
        <taxon>Dikarya</taxon>
        <taxon>Ascomycota</taxon>
        <taxon>Pezizomycotina</taxon>
        <taxon>Sordariomycetes</taxon>
        <taxon>Sordariomycetidae</taxon>
        <taxon>Sordariales</taxon>
        <taxon>Schizotheciaceae</taxon>
        <taxon>Echria</taxon>
    </lineage>
</organism>
<comment type="caution">
    <text evidence="4">The sequence shown here is derived from an EMBL/GenBank/DDBJ whole genome shotgun (WGS) entry which is preliminary data.</text>
</comment>
<feature type="domain" description="DUF8212" evidence="3">
    <location>
        <begin position="225"/>
        <end position="257"/>
    </location>
</feature>
<dbReference type="Pfam" id="PF12796">
    <property type="entry name" value="Ank_2"/>
    <property type="match status" value="2"/>
</dbReference>
<proteinExistence type="predicted"/>
<evidence type="ECO:0000313" key="4">
    <source>
        <dbReference type="EMBL" id="KAK1760291.1"/>
    </source>
</evidence>
<feature type="repeat" description="ANK" evidence="1">
    <location>
        <begin position="447"/>
        <end position="479"/>
    </location>
</feature>
<dbReference type="EMBL" id="MU839827">
    <property type="protein sequence ID" value="KAK1760291.1"/>
    <property type="molecule type" value="Genomic_DNA"/>
</dbReference>
<evidence type="ECO:0000313" key="5">
    <source>
        <dbReference type="Proteomes" id="UP001239445"/>
    </source>
</evidence>
<reference evidence="4" key="1">
    <citation type="submission" date="2023-06" db="EMBL/GenBank/DDBJ databases">
        <title>Genome-scale phylogeny and comparative genomics of the fungal order Sordariales.</title>
        <authorList>
            <consortium name="Lawrence Berkeley National Laboratory"/>
            <person name="Hensen N."/>
            <person name="Bonometti L."/>
            <person name="Westerberg I."/>
            <person name="Brannstrom I.O."/>
            <person name="Guillou S."/>
            <person name="Cros-Aarteil S."/>
            <person name="Calhoun S."/>
            <person name="Haridas S."/>
            <person name="Kuo A."/>
            <person name="Mondo S."/>
            <person name="Pangilinan J."/>
            <person name="Riley R."/>
            <person name="Labutti K."/>
            <person name="Andreopoulos B."/>
            <person name="Lipzen A."/>
            <person name="Chen C."/>
            <person name="Yanf M."/>
            <person name="Daum C."/>
            <person name="Ng V."/>
            <person name="Clum A."/>
            <person name="Steindorff A."/>
            <person name="Ohm R."/>
            <person name="Martin F."/>
            <person name="Silar P."/>
            <person name="Natvig D."/>
            <person name="Lalanne C."/>
            <person name="Gautier V."/>
            <person name="Ament-Velasquez S.L."/>
            <person name="Kruys A."/>
            <person name="Hutchinson M.I."/>
            <person name="Powell A.J."/>
            <person name="Barry K."/>
            <person name="Miller A.N."/>
            <person name="Grigoriev I.V."/>
            <person name="Debuchy R."/>
            <person name="Gladieux P."/>
            <person name="Thoren M.H."/>
            <person name="Johannesson H."/>
        </authorList>
    </citation>
    <scope>NUCLEOTIDE SEQUENCE</scope>
    <source>
        <strain evidence="4">PSN4</strain>
    </source>
</reference>
<evidence type="ECO:0000259" key="3">
    <source>
        <dbReference type="Pfam" id="PF26640"/>
    </source>
</evidence>
<dbReference type="SMART" id="SM00248">
    <property type="entry name" value="ANK"/>
    <property type="match status" value="6"/>
</dbReference>
<protein>
    <submittedName>
        <fullName evidence="4">Ankyrin repeat-containing domain protein</fullName>
    </submittedName>
</protein>
<dbReference type="Pfam" id="PF00023">
    <property type="entry name" value="Ank"/>
    <property type="match status" value="1"/>
</dbReference>
<feature type="repeat" description="ANK" evidence="1">
    <location>
        <begin position="480"/>
        <end position="512"/>
    </location>
</feature>
<dbReference type="InterPro" id="IPR058525">
    <property type="entry name" value="DUF8212"/>
</dbReference>
<dbReference type="AlphaFoldDB" id="A0AAJ0BLA6"/>
<dbReference type="Pfam" id="PF26640">
    <property type="entry name" value="DUF8212"/>
    <property type="match status" value="1"/>
</dbReference>
<feature type="repeat" description="ANK" evidence="1">
    <location>
        <begin position="382"/>
        <end position="408"/>
    </location>
</feature>
<feature type="domain" description="Heterokaryon incompatibility" evidence="2">
    <location>
        <begin position="22"/>
        <end position="106"/>
    </location>
</feature>
<dbReference type="Proteomes" id="UP001239445">
    <property type="component" value="Unassembled WGS sequence"/>
</dbReference>
<gene>
    <name evidence="4" type="ORF">QBC47DRAFT_312662</name>
</gene>
<dbReference type="PROSITE" id="PS50088">
    <property type="entry name" value="ANK_REPEAT"/>
    <property type="match status" value="4"/>
</dbReference>
<evidence type="ECO:0000256" key="1">
    <source>
        <dbReference type="PROSITE-ProRule" id="PRU00023"/>
    </source>
</evidence>
<keyword evidence="5" id="KW-1185">Reference proteome</keyword>
<dbReference type="InterPro" id="IPR010730">
    <property type="entry name" value="HET"/>
</dbReference>